<evidence type="ECO:0000313" key="3">
    <source>
        <dbReference type="Proteomes" id="UP000031524"/>
    </source>
</evidence>
<dbReference type="STRING" id="1223515.B842_05670"/>
<name>A0A0B5D9X9_9CORY</name>
<proteinExistence type="predicted"/>
<dbReference type="EMBL" id="CP005286">
    <property type="protein sequence ID" value="AJE32983.1"/>
    <property type="molecule type" value="Genomic_DNA"/>
</dbReference>
<sequence>MLYREYPAACADPLHLRETTMTIHYAGAPTDADIEQLTSAFGDLLPVAYRDFIQQWNGIFLVDNYFDLEFPPVDDGLIAFESLFGVSTDNPSFHAVTQNAWLAAEIDQLRAWVIGADGGGNFFVLDRDSGAVFYWDRTLLHGPAESGAAVVEDSEGRNLYLFRDSLEDFLALLASKTQGMDHVQREDWPG</sequence>
<dbReference type="AlphaFoldDB" id="A0A0B5D9X9"/>
<dbReference type="Pfam" id="PF09346">
    <property type="entry name" value="SMI1_KNR4"/>
    <property type="match status" value="1"/>
</dbReference>
<dbReference type="KEGG" id="chm:B842_05670"/>
<dbReference type="InterPro" id="IPR018958">
    <property type="entry name" value="Knr4/Smi1-like_dom"/>
</dbReference>
<protein>
    <recommendedName>
        <fullName evidence="1">Knr4/Smi1-like domain-containing protein</fullName>
    </recommendedName>
</protein>
<keyword evidence="3" id="KW-1185">Reference proteome</keyword>
<dbReference type="Proteomes" id="UP000031524">
    <property type="component" value="Chromosome"/>
</dbReference>
<dbReference type="SMART" id="SM00860">
    <property type="entry name" value="SMI1_KNR4"/>
    <property type="match status" value="1"/>
</dbReference>
<dbReference type="SUPFAM" id="SSF160631">
    <property type="entry name" value="SMI1/KNR4-like"/>
    <property type="match status" value="1"/>
</dbReference>
<evidence type="ECO:0000313" key="2">
    <source>
        <dbReference type="EMBL" id="AJE32983.1"/>
    </source>
</evidence>
<accession>A0A0B5D9X9</accession>
<reference evidence="2 3" key="1">
    <citation type="submission" date="2013-04" db="EMBL/GenBank/DDBJ databases">
        <title>Complete genome sequence of Corynebacterium humireducens DSM 45392(T), isolated from a wastewater-fed microbial fuel cell.</title>
        <authorList>
            <person name="Ruckert C."/>
            <person name="Albersmeier A."/>
            <person name="Kalinowski J."/>
        </authorList>
    </citation>
    <scope>NUCLEOTIDE SEQUENCE [LARGE SCALE GENOMIC DNA]</scope>
    <source>
        <strain evidence="3">MFC-5</strain>
    </source>
</reference>
<organism evidence="2 3">
    <name type="scientific">Corynebacterium humireducens NBRC 106098 = DSM 45392</name>
    <dbReference type="NCBI Taxonomy" id="1223515"/>
    <lineage>
        <taxon>Bacteria</taxon>
        <taxon>Bacillati</taxon>
        <taxon>Actinomycetota</taxon>
        <taxon>Actinomycetes</taxon>
        <taxon>Mycobacteriales</taxon>
        <taxon>Corynebacteriaceae</taxon>
        <taxon>Corynebacterium</taxon>
    </lineage>
</organism>
<dbReference type="Gene3D" id="3.40.1580.10">
    <property type="entry name" value="SMI1/KNR4-like"/>
    <property type="match status" value="1"/>
</dbReference>
<evidence type="ECO:0000259" key="1">
    <source>
        <dbReference type="SMART" id="SM00860"/>
    </source>
</evidence>
<dbReference type="HOGENOM" id="CLU_115772_1_0_11"/>
<dbReference type="InterPro" id="IPR037883">
    <property type="entry name" value="Knr4/Smi1-like_sf"/>
</dbReference>
<gene>
    <name evidence="2" type="ORF">B842_05670</name>
</gene>
<feature type="domain" description="Knr4/Smi1-like" evidence="1">
    <location>
        <begin position="28"/>
        <end position="172"/>
    </location>
</feature>